<organism evidence="1 2">
    <name type="scientific">Catharanthus roseus</name>
    <name type="common">Madagascar periwinkle</name>
    <name type="synonym">Vinca rosea</name>
    <dbReference type="NCBI Taxonomy" id="4058"/>
    <lineage>
        <taxon>Eukaryota</taxon>
        <taxon>Viridiplantae</taxon>
        <taxon>Streptophyta</taxon>
        <taxon>Embryophyta</taxon>
        <taxon>Tracheophyta</taxon>
        <taxon>Spermatophyta</taxon>
        <taxon>Magnoliopsida</taxon>
        <taxon>eudicotyledons</taxon>
        <taxon>Gunneridae</taxon>
        <taxon>Pentapetalae</taxon>
        <taxon>asterids</taxon>
        <taxon>lamiids</taxon>
        <taxon>Gentianales</taxon>
        <taxon>Apocynaceae</taxon>
        <taxon>Rauvolfioideae</taxon>
        <taxon>Vinceae</taxon>
        <taxon>Catharanthinae</taxon>
        <taxon>Catharanthus</taxon>
    </lineage>
</organism>
<dbReference type="EMBL" id="CM044708">
    <property type="protein sequence ID" value="KAI5649700.1"/>
    <property type="molecule type" value="Genomic_DNA"/>
</dbReference>
<reference evidence="2" key="1">
    <citation type="journal article" date="2023" name="Nat. Plants">
        <title>Single-cell RNA sequencing provides a high-resolution roadmap for understanding the multicellular compartmentation of specialized metabolism.</title>
        <authorList>
            <person name="Sun S."/>
            <person name="Shen X."/>
            <person name="Li Y."/>
            <person name="Li Y."/>
            <person name="Wang S."/>
            <person name="Li R."/>
            <person name="Zhang H."/>
            <person name="Shen G."/>
            <person name="Guo B."/>
            <person name="Wei J."/>
            <person name="Xu J."/>
            <person name="St-Pierre B."/>
            <person name="Chen S."/>
            <person name="Sun C."/>
        </authorList>
    </citation>
    <scope>NUCLEOTIDE SEQUENCE [LARGE SCALE GENOMIC DNA]</scope>
</reference>
<protein>
    <submittedName>
        <fullName evidence="1">Uncharacterized protein</fullName>
    </submittedName>
</protein>
<proteinExistence type="predicted"/>
<dbReference type="Proteomes" id="UP001060085">
    <property type="component" value="Linkage Group LG08"/>
</dbReference>
<accession>A0ACB9ZQ24</accession>
<sequence>MANLYITRSEEHPSKSFHSKPVENSLDIVARTRNSYQRFDLLYSFSWILPKTLSMANFRAYPARLNDIIFVRFVNFIVVVIDGSVQYRRRKKEERRKRHKKGATGRKKQEERRKKKRRRRQEERRKKKRRRRNNNAQWLYVIVADITQWLCVIASSTPHQRHDYATSLNTIVNVGKCGY</sequence>
<comment type="caution">
    <text evidence="1">The sequence shown here is derived from an EMBL/GenBank/DDBJ whole genome shotgun (WGS) entry which is preliminary data.</text>
</comment>
<evidence type="ECO:0000313" key="1">
    <source>
        <dbReference type="EMBL" id="KAI5649700.1"/>
    </source>
</evidence>
<evidence type="ECO:0000313" key="2">
    <source>
        <dbReference type="Proteomes" id="UP001060085"/>
    </source>
</evidence>
<keyword evidence="2" id="KW-1185">Reference proteome</keyword>
<name>A0ACB9ZQ24_CATRO</name>
<gene>
    <name evidence="1" type="ORF">M9H77_35705</name>
</gene>